<evidence type="ECO:0000313" key="2">
    <source>
        <dbReference type="Proteomes" id="UP000198781"/>
    </source>
</evidence>
<protein>
    <submittedName>
        <fullName evidence="1">Uncharacterized protein</fullName>
    </submittedName>
</protein>
<reference evidence="1 2" key="1">
    <citation type="submission" date="2016-10" db="EMBL/GenBank/DDBJ databases">
        <authorList>
            <person name="de Groot N.N."/>
        </authorList>
    </citation>
    <scope>NUCLEOTIDE SEQUENCE [LARGE SCALE GENOMIC DNA]</scope>
    <source>
        <strain evidence="1 2">DSM 16619</strain>
    </source>
</reference>
<name>A0A1G7EA01_9BURK</name>
<organism evidence="1 2">
    <name type="scientific">Paracidovorax valerianellae</name>
    <dbReference type="NCBI Taxonomy" id="187868"/>
    <lineage>
        <taxon>Bacteria</taxon>
        <taxon>Pseudomonadati</taxon>
        <taxon>Pseudomonadota</taxon>
        <taxon>Betaproteobacteria</taxon>
        <taxon>Burkholderiales</taxon>
        <taxon>Comamonadaceae</taxon>
        <taxon>Paracidovorax</taxon>
    </lineage>
</organism>
<dbReference type="STRING" id="187868.SAMN05192589_12238"/>
<evidence type="ECO:0000313" key="1">
    <source>
        <dbReference type="EMBL" id="SDE60501.1"/>
    </source>
</evidence>
<dbReference type="EMBL" id="FMZC01000022">
    <property type="protein sequence ID" value="SDE60501.1"/>
    <property type="molecule type" value="Genomic_DNA"/>
</dbReference>
<accession>A0A1G7EA01</accession>
<sequence>MSWPVPDARCPQALKRPAADGGWSRHGAAGVVRGQAVPELMGLDAKCRRAPGAHAYSHWMSGRQGTPLAWGFACPTKTKTPYRKRAGFGKLRLRSSSRCMTRPSACTSFAPPWSSSISRRSLARRPGRQGPRRSTTVLPAVLPTRPNCARSSRATYQCRSSVSRRIDHGNAVSALRQQALTHELARELQPRHERLVEHARSASVTVNACKSWIPLTEKCRKGAANTGRSAKVPVNFAALL</sequence>
<proteinExistence type="predicted"/>
<dbReference type="Proteomes" id="UP000198781">
    <property type="component" value="Unassembled WGS sequence"/>
</dbReference>
<dbReference type="AlphaFoldDB" id="A0A1G7EA01"/>
<gene>
    <name evidence="1" type="ORF">SAMN05192589_12238</name>
</gene>
<keyword evidence="2" id="KW-1185">Reference proteome</keyword>